<dbReference type="Gene3D" id="3.30.200.20">
    <property type="entry name" value="Phosphorylase Kinase, domain 1"/>
    <property type="match status" value="1"/>
</dbReference>
<dbReference type="PROSITE" id="PS01187">
    <property type="entry name" value="EGF_CA"/>
    <property type="match status" value="1"/>
</dbReference>
<evidence type="ECO:0000313" key="20">
    <source>
        <dbReference type="Proteomes" id="UP001454036"/>
    </source>
</evidence>
<evidence type="ECO:0000256" key="15">
    <source>
        <dbReference type="PROSITE-ProRule" id="PRU10141"/>
    </source>
</evidence>
<dbReference type="PROSITE" id="PS00107">
    <property type="entry name" value="PROTEIN_KINASE_ATP"/>
    <property type="match status" value="1"/>
</dbReference>
<proteinExistence type="predicted"/>
<feature type="transmembrane region" description="Helical" evidence="16">
    <location>
        <begin position="12"/>
        <end position="32"/>
    </location>
</feature>
<dbReference type="PROSITE" id="PS00108">
    <property type="entry name" value="PROTEIN_KINASE_ST"/>
    <property type="match status" value="1"/>
</dbReference>
<dbReference type="InterPro" id="IPR000742">
    <property type="entry name" value="EGF"/>
</dbReference>
<sequence length="757" mass="84844">MGLNYLLQAPITIFVSLLIIFSSTICGSNLLIAKPHCQDTCGNFTIPFPFGIKKNCYLSQEFKVTCNKDNILLLGEIPVLDISLEGQLWINKVISSICFRRDGSIQANAGDQEFRMSTNSFSFNNFSNVFVVVGCDSYAYFTSFRFGKQQTFSTGCISFCRSKEEISNDGFCSGAGCCQAKIPSGISDLNTSLYNLNNYRYIEGIKNCIYAFIVGEKSFNFSIDRITKPWNSNRLPAVLDWAIVDNNCGTAQASKDYACKGNTFCQDKDYPKGYLCHCKQGYQGNPYLDGPGGCKDINECEGSNLCKKNSVCQNKIGNYTCKCSHGYKGDGFLEGCKRDEQIFYKLIAGSSVATLVIILATTWLYFIIKKRKSIQRKEMMRDKFFKENGGVLLKERFSKQEGDKRAKIYHENELERATDNFAQSRILGQGRYGKVFKGYLKAVKGMSDNEQQEIAVKKSKQMDRSGQMETFANEVFVLSQINHKNVVRLLGCCLDTESPLLVYEFIDNGTLSDHIHDSIKASFLSLQIRLRIATETAEVLSYLHSAASPPLIHRDIKSANILLDKNYTAKVADFGVSRLFPLDETQVSTVILGTFGYLDPEYMHTGKLTVKSDVYSFGVLLMEIMTGKKVVYFDLQGEERRLAKHFLSCLNENRMSEILDANLLHQKETYGLIIEAALVAKSYVSIRGDDRPSMREVATKLRGLSDEMKQMNFQAKPYGSSKMESILLEPSMGHAFDGISISIDGPGMSSMSRVLDN</sequence>
<evidence type="ECO:0000256" key="4">
    <source>
        <dbReference type="ARBA" id="ARBA00022679"/>
    </source>
</evidence>
<evidence type="ECO:0000256" key="12">
    <source>
        <dbReference type="ARBA" id="ARBA00047558"/>
    </source>
</evidence>
<dbReference type="GO" id="GO:0005509">
    <property type="term" value="F:calcium ion binding"/>
    <property type="evidence" value="ECO:0007669"/>
    <property type="project" value="InterPro"/>
</dbReference>
<feature type="domain" description="Protein kinase" evidence="17">
    <location>
        <begin position="421"/>
        <end position="704"/>
    </location>
</feature>
<dbReference type="InterPro" id="IPR001881">
    <property type="entry name" value="EGF-like_Ca-bd_dom"/>
</dbReference>
<dbReference type="PANTHER" id="PTHR27005:SF283">
    <property type="entry name" value="OS02G0633066 PROTEIN"/>
    <property type="match status" value="1"/>
</dbReference>
<evidence type="ECO:0000256" key="13">
    <source>
        <dbReference type="ARBA" id="ARBA00047951"/>
    </source>
</evidence>
<name>A0AAV3RL10_LITER</name>
<dbReference type="GO" id="GO:0030247">
    <property type="term" value="F:polysaccharide binding"/>
    <property type="evidence" value="ECO:0007669"/>
    <property type="project" value="InterPro"/>
</dbReference>
<dbReference type="Pfam" id="PF13947">
    <property type="entry name" value="GUB_WAK_bind"/>
    <property type="match status" value="1"/>
</dbReference>
<comment type="subcellular location">
    <subcellularLocation>
        <location evidence="1">Membrane</location>
        <topology evidence="1">Single-pass type I membrane protein</topology>
    </subcellularLocation>
</comment>
<feature type="binding site" evidence="15">
    <location>
        <position position="458"/>
    </location>
    <ligand>
        <name>ATP</name>
        <dbReference type="ChEBI" id="CHEBI:30616"/>
    </ligand>
</feature>
<dbReference type="InterPro" id="IPR011009">
    <property type="entry name" value="Kinase-like_dom_sf"/>
</dbReference>
<evidence type="ECO:0000259" key="17">
    <source>
        <dbReference type="PROSITE" id="PS50011"/>
    </source>
</evidence>
<evidence type="ECO:0000256" key="5">
    <source>
        <dbReference type="ARBA" id="ARBA00022729"/>
    </source>
</evidence>
<comment type="caution">
    <text evidence="19">The sequence shown here is derived from an EMBL/GenBank/DDBJ whole genome shotgun (WGS) entry which is preliminary data.</text>
</comment>
<keyword evidence="5" id="KW-0732">Signal</keyword>
<dbReference type="InterPro" id="IPR018097">
    <property type="entry name" value="EGF_Ca-bd_CS"/>
</dbReference>
<keyword evidence="9 15" id="KW-0067">ATP-binding</keyword>
<dbReference type="PROSITE" id="PS50026">
    <property type="entry name" value="EGF_3"/>
    <property type="match status" value="1"/>
</dbReference>
<dbReference type="SMART" id="SM00220">
    <property type="entry name" value="S_TKc"/>
    <property type="match status" value="1"/>
</dbReference>
<organism evidence="19 20">
    <name type="scientific">Lithospermum erythrorhizon</name>
    <name type="common">Purple gromwell</name>
    <name type="synonym">Lithospermum officinale var. erythrorhizon</name>
    <dbReference type="NCBI Taxonomy" id="34254"/>
    <lineage>
        <taxon>Eukaryota</taxon>
        <taxon>Viridiplantae</taxon>
        <taxon>Streptophyta</taxon>
        <taxon>Embryophyta</taxon>
        <taxon>Tracheophyta</taxon>
        <taxon>Spermatophyta</taxon>
        <taxon>Magnoliopsida</taxon>
        <taxon>eudicotyledons</taxon>
        <taxon>Gunneridae</taxon>
        <taxon>Pentapetalae</taxon>
        <taxon>asterids</taxon>
        <taxon>lamiids</taxon>
        <taxon>Boraginales</taxon>
        <taxon>Boraginaceae</taxon>
        <taxon>Boraginoideae</taxon>
        <taxon>Lithospermeae</taxon>
        <taxon>Lithospermum</taxon>
    </lineage>
</organism>
<keyword evidence="4" id="KW-0808">Transferase</keyword>
<dbReference type="InterPro" id="IPR049883">
    <property type="entry name" value="NOTCH1_EGF-like"/>
</dbReference>
<dbReference type="PROSITE" id="PS00010">
    <property type="entry name" value="ASX_HYDROXYL"/>
    <property type="match status" value="1"/>
</dbReference>
<keyword evidence="11" id="KW-0325">Glycoprotein</keyword>
<evidence type="ECO:0000256" key="1">
    <source>
        <dbReference type="ARBA" id="ARBA00004479"/>
    </source>
</evidence>
<keyword evidence="20" id="KW-1185">Reference proteome</keyword>
<evidence type="ECO:0000256" key="11">
    <source>
        <dbReference type="ARBA" id="ARBA00023180"/>
    </source>
</evidence>
<dbReference type="InterPro" id="IPR001245">
    <property type="entry name" value="Ser-Thr/Tyr_kinase_cat_dom"/>
</dbReference>
<dbReference type="InterPro" id="IPR008271">
    <property type="entry name" value="Ser/Thr_kinase_AS"/>
</dbReference>
<keyword evidence="16 19" id="KW-0812">Transmembrane</keyword>
<evidence type="ECO:0000256" key="10">
    <source>
        <dbReference type="ARBA" id="ARBA00023157"/>
    </source>
</evidence>
<dbReference type="GO" id="GO:0005524">
    <property type="term" value="F:ATP binding"/>
    <property type="evidence" value="ECO:0007669"/>
    <property type="project" value="UniProtKB-UniRule"/>
</dbReference>
<keyword evidence="19" id="KW-0675">Receptor</keyword>
<reference evidence="19 20" key="1">
    <citation type="submission" date="2024-01" db="EMBL/GenBank/DDBJ databases">
        <title>The complete chloroplast genome sequence of Lithospermum erythrorhizon: insights into the phylogenetic relationship among Boraginaceae species and the maternal lineages of purple gromwells.</title>
        <authorList>
            <person name="Okada T."/>
            <person name="Watanabe K."/>
        </authorList>
    </citation>
    <scope>NUCLEOTIDE SEQUENCE [LARGE SCALE GENOMIC DNA]</scope>
</reference>
<dbReference type="GO" id="GO:0005886">
    <property type="term" value="C:plasma membrane"/>
    <property type="evidence" value="ECO:0007669"/>
    <property type="project" value="TreeGrafter"/>
</dbReference>
<evidence type="ECO:0000256" key="2">
    <source>
        <dbReference type="ARBA" id="ARBA00022527"/>
    </source>
</evidence>
<evidence type="ECO:0000256" key="16">
    <source>
        <dbReference type="SAM" id="Phobius"/>
    </source>
</evidence>
<evidence type="ECO:0000256" key="8">
    <source>
        <dbReference type="ARBA" id="ARBA00022777"/>
    </source>
</evidence>
<evidence type="ECO:0000256" key="7">
    <source>
        <dbReference type="ARBA" id="ARBA00022741"/>
    </source>
</evidence>
<dbReference type="SMART" id="SM00179">
    <property type="entry name" value="EGF_CA"/>
    <property type="match status" value="1"/>
</dbReference>
<evidence type="ECO:0000256" key="6">
    <source>
        <dbReference type="ARBA" id="ARBA00022737"/>
    </source>
</evidence>
<keyword evidence="3 14" id="KW-0245">EGF-like domain</keyword>
<evidence type="ECO:0000256" key="3">
    <source>
        <dbReference type="ARBA" id="ARBA00022536"/>
    </source>
</evidence>
<dbReference type="InterPro" id="IPR045274">
    <property type="entry name" value="WAK-like"/>
</dbReference>
<dbReference type="Pfam" id="PF07645">
    <property type="entry name" value="EGF_CA"/>
    <property type="match status" value="1"/>
</dbReference>
<accession>A0AAV3RL10</accession>
<dbReference type="AlphaFoldDB" id="A0AAV3RL10"/>
<feature type="domain" description="EGF-like" evidence="18">
    <location>
        <begin position="296"/>
        <end position="333"/>
    </location>
</feature>
<evidence type="ECO:0000256" key="14">
    <source>
        <dbReference type="PROSITE-ProRule" id="PRU00076"/>
    </source>
</evidence>
<dbReference type="FunFam" id="1.10.510.10:FF:000084">
    <property type="entry name" value="Wall-associated receptor kinase 2"/>
    <property type="match status" value="1"/>
</dbReference>
<gene>
    <name evidence="19" type="ORF">LIER_29953</name>
</gene>
<dbReference type="SMART" id="SM00181">
    <property type="entry name" value="EGF"/>
    <property type="match status" value="2"/>
</dbReference>
<dbReference type="PROSITE" id="PS50011">
    <property type="entry name" value="PROTEIN_KINASE_DOM"/>
    <property type="match status" value="1"/>
</dbReference>
<dbReference type="GO" id="GO:0004674">
    <property type="term" value="F:protein serine/threonine kinase activity"/>
    <property type="evidence" value="ECO:0007669"/>
    <property type="project" value="UniProtKB-KW"/>
</dbReference>
<dbReference type="Proteomes" id="UP001454036">
    <property type="component" value="Unassembled WGS sequence"/>
</dbReference>
<comment type="caution">
    <text evidence="14">Lacks conserved residue(s) required for the propagation of feature annotation.</text>
</comment>
<dbReference type="PANTHER" id="PTHR27005">
    <property type="entry name" value="WALL-ASSOCIATED RECEPTOR KINASE-LIKE 21"/>
    <property type="match status" value="1"/>
</dbReference>
<protein>
    <submittedName>
        <fullName evidence="19">Transmembrane signal receptor</fullName>
    </submittedName>
</protein>
<keyword evidence="16" id="KW-1133">Transmembrane helix</keyword>
<dbReference type="InterPro" id="IPR025287">
    <property type="entry name" value="WAK_GUB"/>
</dbReference>
<dbReference type="FunFam" id="2.10.25.10:FF:000038">
    <property type="entry name" value="Fibrillin 2"/>
    <property type="match status" value="1"/>
</dbReference>
<keyword evidence="10" id="KW-1015">Disulfide bond</keyword>
<dbReference type="CDD" id="cd00054">
    <property type="entry name" value="EGF_CA"/>
    <property type="match status" value="1"/>
</dbReference>
<evidence type="ECO:0000259" key="18">
    <source>
        <dbReference type="PROSITE" id="PS50026"/>
    </source>
</evidence>
<keyword evidence="7 15" id="KW-0547">Nucleotide-binding</keyword>
<dbReference type="SUPFAM" id="SSF56112">
    <property type="entry name" value="Protein kinase-like (PK-like)"/>
    <property type="match status" value="1"/>
</dbReference>
<evidence type="ECO:0000256" key="9">
    <source>
        <dbReference type="ARBA" id="ARBA00022840"/>
    </source>
</evidence>
<dbReference type="Gene3D" id="2.10.25.10">
    <property type="entry name" value="Laminin"/>
    <property type="match status" value="1"/>
</dbReference>
<keyword evidence="8" id="KW-0418">Kinase</keyword>
<keyword evidence="2" id="KW-0723">Serine/threonine-protein kinase</keyword>
<dbReference type="GO" id="GO:0007166">
    <property type="term" value="P:cell surface receptor signaling pathway"/>
    <property type="evidence" value="ECO:0007669"/>
    <property type="project" value="InterPro"/>
</dbReference>
<feature type="transmembrane region" description="Helical" evidence="16">
    <location>
        <begin position="342"/>
        <end position="368"/>
    </location>
</feature>
<dbReference type="InterPro" id="IPR000719">
    <property type="entry name" value="Prot_kinase_dom"/>
</dbReference>
<keyword evidence="6" id="KW-0677">Repeat</keyword>
<dbReference type="Pfam" id="PF07714">
    <property type="entry name" value="PK_Tyr_Ser-Thr"/>
    <property type="match status" value="1"/>
</dbReference>
<evidence type="ECO:0000313" key="19">
    <source>
        <dbReference type="EMBL" id="GAA0179292.1"/>
    </source>
</evidence>
<keyword evidence="16" id="KW-0472">Membrane</keyword>
<comment type="catalytic activity">
    <reaction evidence="12">
        <text>L-seryl-[protein] + ATP = O-phospho-L-seryl-[protein] + ADP + H(+)</text>
        <dbReference type="Rhea" id="RHEA:17989"/>
        <dbReference type="Rhea" id="RHEA-COMP:9863"/>
        <dbReference type="Rhea" id="RHEA-COMP:11604"/>
        <dbReference type="ChEBI" id="CHEBI:15378"/>
        <dbReference type="ChEBI" id="CHEBI:29999"/>
        <dbReference type="ChEBI" id="CHEBI:30616"/>
        <dbReference type="ChEBI" id="CHEBI:83421"/>
        <dbReference type="ChEBI" id="CHEBI:456216"/>
    </reaction>
</comment>
<dbReference type="InterPro" id="IPR017441">
    <property type="entry name" value="Protein_kinase_ATP_BS"/>
</dbReference>
<dbReference type="InterPro" id="IPR000152">
    <property type="entry name" value="EGF-type_Asp/Asn_hydroxyl_site"/>
</dbReference>
<dbReference type="Gene3D" id="1.10.510.10">
    <property type="entry name" value="Transferase(Phosphotransferase) domain 1"/>
    <property type="match status" value="1"/>
</dbReference>
<dbReference type="EMBL" id="BAABME010010497">
    <property type="protein sequence ID" value="GAA0179292.1"/>
    <property type="molecule type" value="Genomic_DNA"/>
</dbReference>
<comment type="catalytic activity">
    <reaction evidence="13">
        <text>L-threonyl-[protein] + ATP = O-phospho-L-threonyl-[protein] + ADP + H(+)</text>
        <dbReference type="Rhea" id="RHEA:46608"/>
        <dbReference type="Rhea" id="RHEA-COMP:11060"/>
        <dbReference type="Rhea" id="RHEA-COMP:11605"/>
        <dbReference type="ChEBI" id="CHEBI:15378"/>
        <dbReference type="ChEBI" id="CHEBI:30013"/>
        <dbReference type="ChEBI" id="CHEBI:30616"/>
        <dbReference type="ChEBI" id="CHEBI:61977"/>
        <dbReference type="ChEBI" id="CHEBI:456216"/>
    </reaction>
</comment>
<dbReference type="SUPFAM" id="SSF57196">
    <property type="entry name" value="EGF/Laminin"/>
    <property type="match status" value="1"/>
</dbReference>